<dbReference type="RefSeq" id="YP_003429349.1">
    <property type="nucleotide sequence ID" value="NC_013797.1"/>
</dbReference>
<reference evidence="1 2" key="2">
    <citation type="journal article" date="2012" name="J. Virol.">
        <title>The Genome of Pieris rapae Granulovirus.</title>
        <authorList>
            <person name="Zhang B.Q."/>
            <person name="Cheng R.L."/>
            <person name="Wang X.F."/>
            <person name="Zhang C.X."/>
        </authorList>
    </citation>
    <scope>NUCLEOTIDE SEQUENCE [LARGE SCALE GENOMIC DNA]</scope>
    <source>
        <strain evidence="1">Wuhan</strain>
    </source>
</reference>
<keyword evidence="2" id="KW-1185">Reference proteome</keyword>
<name>D2J4J2_9BBAC</name>
<evidence type="ECO:0000313" key="1">
    <source>
        <dbReference type="EMBL" id="ACZ63511.1"/>
    </source>
</evidence>
<dbReference type="EMBL" id="GQ884143">
    <property type="protein sequence ID" value="ACZ63511.1"/>
    <property type="molecule type" value="Genomic_DNA"/>
</dbReference>
<dbReference type="OrthoDB" id="23049at10239"/>
<dbReference type="Proteomes" id="UP000202544">
    <property type="component" value="Segment"/>
</dbReference>
<evidence type="ECO:0000313" key="2">
    <source>
        <dbReference type="Proteomes" id="UP000202544"/>
    </source>
</evidence>
<accession>D2J4J2</accession>
<organism evidence="1 2">
    <name type="scientific">Pieris rapae granulovirus Wuhan</name>
    <dbReference type="NCBI Taxonomy" id="2848030"/>
    <lineage>
        <taxon>Viruses</taxon>
        <taxon>Viruses incertae sedis</taxon>
        <taxon>Naldaviricetes</taxon>
        <taxon>Lefavirales</taxon>
        <taxon>Baculoviridae</taxon>
        <taxon>Betabaculovirus</taxon>
        <taxon>Betabaculovirus arrapae</taxon>
    </lineage>
</organism>
<sequence>MFPAETISLNQIVEILKEAIEAVENEDLKNKLLQIKNKCTATKTVKWKKESAQKYTLSYMHVYYKNIRLENKSVLAFYVNSKSKPKIISTAVESGQQDEYFFNPAFTIFLGDKMLNLHVPLLKEIKKMSYFYKYKNTKNRFRYVHYDDLKKCLENVANLCGRKYDIVENNINSVYNDC</sequence>
<dbReference type="GeneID" id="11107032"/>
<proteinExistence type="predicted"/>
<reference evidence="1 2" key="1">
    <citation type="journal article" date="2011" name="J. Proteome Res.">
        <title>ODV-associated proteins of the Pieris rapae granulovirus.</title>
        <authorList>
            <person name="Wang X.F."/>
            <person name="Zhang B.Q."/>
            <person name="Xu H.J."/>
            <person name="Cui Y.J."/>
            <person name="Xu Y.P."/>
            <person name="Zhang M.J."/>
            <person name="Han Y.S."/>
            <person name="Lee Y.S."/>
            <person name="Bao Y.Y."/>
            <person name="Zhang C.X."/>
        </authorList>
    </citation>
    <scope>NUCLEOTIDE SEQUENCE [LARGE SCALE GENOMIC DNA]</scope>
    <source>
        <strain evidence="1">Wuhan</strain>
    </source>
</reference>
<protein>
    <submittedName>
        <fullName evidence="1">PrGVORF25</fullName>
    </submittedName>
</protein>
<dbReference type="KEGG" id="vg:11107032"/>